<keyword evidence="3" id="KW-1185">Reference proteome</keyword>
<organism evidence="2 3">
    <name type="scientific">Cymbomonas tetramitiformis</name>
    <dbReference type="NCBI Taxonomy" id="36881"/>
    <lineage>
        <taxon>Eukaryota</taxon>
        <taxon>Viridiplantae</taxon>
        <taxon>Chlorophyta</taxon>
        <taxon>Pyramimonadophyceae</taxon>
        <taxon>Pyramimonadales</taxon>
        <taxon>Pyramimonadaceae</taxon>
        <taxon>Cymbomonas</taxon>
    </lineage>
</organism>
<gene>
    <name evidence="2" type="ORF">CYMTET_17279</name>
</gene>
<dbReference type="AlphaFoldDB" id="A0AAE0GAF9"/>
<evidence type="ECO:0000313" key="2">
    <source>
        <dbReference type="EMBL" id="KAK3274541.1"/>
    </source>
</evidence>
<feature type="compositionally biased region" description="Basic and acidic residues" evidence="1">
    <location>
        <begin position="38"/>
        <end position="49"/>
    </location>
</feature>
<feature type="region of interest" description="Disordered" evidence="1">
    <location>
        <begin position="1"/>
        <end position="52"/>
    </location>
</feature>
<protein>
    <submittedName>
        <fullName evidence="2">Uncharacterized protein</fullName>
    </submittedName>
</protein>
<comment type="caution">
    <text evidence="2">The sequence shown here is derived from an EMBL/GenBank/DDBJ whole genome shotgun (WGS) entry which is preliminary data.</text>
</comment>
<evidence type="ECO:0000313" key="3">
    <source>
        <dbReference type="Proteomes" id="UP001190700"/>
    </source>
</evidence>
<dbReference type="EMBL" id="LGRX02007664">
    <property type="protein sequence ID" value="KAK3274541.1"/>
    <property type="molecule type" value="Genomic_DNA"/>
</dbReference>
<sequence>MVRDPGGSGWSSPGESAKDPTPIDPASVFGVIDEDTDEPRQEPSEEPIKVSKIPNDPTFVLIDVMMFEHSDSDDGLVPPDVILAASAPARDMRPSLRLRPPQRPPENSSQHPRTSSNWCERFARRANVANGLRLSERPFSVAKGFHRFKADGKDDVKLGGIVIYLKIQFENVGLDITSFDFRRRQ</sequence>
<dbReference type="Proteomes" id="UP001190700">
    <property type="component" value="Unassembled WGS sequence"/>
</dbReference>
<accession>A0AAE0GAF9</accession>
<feature type="compositionally biased region" description="Polar residues" evidence="1">
    <location>
        <begin position="106"/>
        <end position="117"/>
    </location>
</feature>
<reference evidence="2 3" key="1">
    <citation type="journal article" date="2015" name="Genome Biol. Evol.">
        <title>Comparative Genomics of a Bacterivorous Green Alga Reveals Evolutionary Causalities and Consequences of Phago-Mixotrophic Mode of Nutrition.</title>
        <authorList>
            <person name="Burns J.A."/>
            <person name="Paasch A."/>
            <person name="Narechania A."/>
            <person name="Kim E."/>
        </authorList>
    </citation>
    <scope>NUCLEOTIDE SEQUENCE [LARGE SCALE GENOMIC DNA]</scope>
    <source>
        <strain evidence="2 3">PLY_AMNH</strain>
    </source>
</reference>
<proteinExistence type="predicted"/>
<evidence type="ECO:0000256" key="1">
    <source>
        <dbReference type="SAM" id="MobiDB-lite"/>
    </source>
</evidence>
<feature type="region of interest" description="Disordered" evidence="1">
    <location>
        <begin position="87"/>
        <end position="117"/>
    </location>
</feature>
<name>A0AAE0GAF9_9CHLO</name>